<proteinExistence type="predicted"/>
<dbReference type="RefSeq" id="WP_139091969.1">
    <property type="nucleotide sequence ID" value="NZ_VDGE01000010.1"/>
</dbReference>
<evidence type="ECO:0000313" key="2">
    <source>
        <dbReference type="Proteomes" id="UP000305681"/>
    </source>
</evidence>
<comment type="caution">
    <text evidence="1">The sequence shown here is derived from an EMBL/GenBank/DDBJ whole genome shotgun (WGS) entry which is preliminary data.</text>
</comment>
<reference evidence="1 2" key="1">
    <citation type="submission" date="2019-06" db="EMBL/GenBank/DDBJ databases">
        <title>Genome sequence of Janthinobacterium lividum UCD_MED1.</title>
        <authorList>
            <person name="De Leon M.E."/>
            <person name="Jospin G."/>
        </authorList>
    </citation>
    <scope>NUCLEOTIDE SEQUENCE [LARGE SCALE GENOMIC DNA]</scope>
    <source>
        <strain evidence="1 2">UCD_MED1</strain>
    </source>
</reference>
<protein>
    <submittedName>
        <fullName evidence="1">Uncharacterized protein</fullName>
    </submittedName>
</protein>
<sequence length="77" mass="8169">MGTVLLPPHYEGSASIVRSTQSYTEAMLQTAWRSKTNQDTAASIVCVFTRCWGGKLEQVLQTFGGSAATEGGLIAST</sequence>
<organism evidence="1 2">
    <name type="scientific">Janthinobacterium lividum</name>
    <dbReference type="NCBI Taxonomy" id="29581"/>
    <lineage>
        <taxon>Bacteria</taxon>
        <taxon>Pseudomonadati</taxon>
        <taxon>Pseudomonadota</taxon>
        <taxon>Betaproteobacteria</taxon>
        <taxon>Burkholderiales</taxon>
        <taxon>Oxalobacteraceae</taxon>
        <taxon>Janthinobacterium</taxon>
    </lineage>
</organism>
<gene>
    <name evidence="1" type="ORF">FHI69_21500</name>
</gene>
<evidence type="ECO:0000313" key="1">
    <source>
        <dbReference type="EMBL" id="TNC74421.1"/>
    </source>
</evidence>
<dbReference type="AlphaFoldDB" id="A0A5C4NI21"/>
<accession>A0A5C4NI21</accession>
<name>A0A5C4NI21_9BURK</name>
<dbReference type="Proteomes" id="UP000305681">
    <property type="component" value="Unassembled WGS sequence"/>
</dbReference>
<dbReference type="EMBL" id="VDGE01000010">
    <property type="protein sequence ID" value="TNC74421.1"/>
    <property type="molecule type" value="Genomic_DNA"/>
</dbReference>